<feature type="transmembrane region" description="Helical" evidence="6">
    <location>
        <begin position="96"/>
        <end position="114"/>
    </location>
</feature>
<feature type="transmembrane region" description="Helical" evidence="6">
    <location>
        <begin position="382"/>
        <end position="407"/>
    </location>
</feature>
<proteinExistence type="predicted"/>
<dbReference type="EMBL" id="VIVN01000010">
    <property type="protein sequence ID" value="TWD97410.1"/>
    <property type="molecule type" value="Genomic_DNA"/>
</dbReference>
<feature type="transmembrane region" description="Helical" evidence="6">
    <location>
        <begin position="120"/>
        <end position="139"/>
    </location>
</feature>
<keyword evidence="5 6" id="KW-0472">Membrane</keyword>
<feature type="transmembrane region" description="Helical" evidence="6">
    <location>
        <begin position="7"/>
        <end position="29"/>
    </location>
</feature>
<dbReference type="PANTHER" id="PTHR30250">
    <property type="entry name" value="PST FAMILY PREDICTED COLANIC ACID TRANSPORTER"/>
    <property type="match status" value="1"/>
</dbReference>
<evidence type="ECO:0000313" key="8">
    <source>
        <dbReference type="Proteomes" id="UP000319671"/>
    </source>
</evidence>
<dbReference type="PANTHER" id="PTHR30250:SF26">
    <property type="entry name" value="PSMA PROTEIN"/>
    <property type="match status" value="1"/>
</dbReference>
<name>A0A561D229_9BACI</name>
<evidence type="ECO:0000313" key="7">
    <source>
        <dbReference type="EMBL" id="TWD97410.1"/>
    </source>
</evidence>
<comment type="caution">
    <text evidence="7">The sequence shown here is derived from an EMBL/GenBank/DDBJ whole genome shotgun (WGS) entry which is preliminary data.</text>
</comment>
<feature type="transmembrane region" description="Helical" evidence="6">
    <location>
        <begin position="455"/>
        <end position="476"/>
    </location>
</feature>
<evidence type="ECO:0000256" key="6">
    <source>
        <dbReference type="SAM" id="Phobius"/>
    </source>
</evidence>
<dbReference type="RefSeq" id="WP_144566642.1">
    <property type="nucleotide sequence ID" value="NZ_VIVN01000010.1"/>
</dbReference>
<feature type="transmembrane region" description="Helical" evidence="6">
    <location>
        <begin position="432"/>
        <end position="449"/>
    </location>
</feature>
<reference evidence="7 8" key="1">
    <citation type="submission" date="2019-06" db="EMBL/GenBank/DDBJ databases">
        <title>Sorghum-associated microbial communities from plants grown in Nebraska, USA.</title>
        <authorList>
            <person name="Schachtman D."/>
        </authorList>
    </citation>
    <scope>NUCLEOTIDE SEQUENCE [LARGE SCALE GENOMIC DNA]</scope>
    <source>
        <strain evidence="7 8">2482</strain>
    </source>
</reference>
<feature type="transmembrane region" description="Helical" evidence="6">
    <location>
        <begin position="151"/>
        <end position="176"/>
    </location>
</feature>
<feature type="transmembrane region" description="Helical" evidence="6">
    <location>
        <begin position="302"/>
        <end position="323"/>
    </location>
</feature>
<dbReference type="Proteomes" id="UP000319671">
    <property type="component" value="Unassembled WGS sequence"/>
</dbReference>
<comment type="subcellular location">
    <subcellularLocation>
        <location evidence="1">Cell membrane</location>
        <topology evidence="1">Multi-pass membrane protein</topology>
    </subcellularLocation>
</comment>
<feature type="transmembrane region" description="Helical" evidence="6">
    <location>
        <begin position="182"/>
        <end position="202"/>
    </location>
</feature>
<dbReference type="AlphaFoldDB" id="A0A561D229"/>
<keyword evidence="8" id="KW-1185">Reference proteome</keyword>
<evidence type="ECO:0000256" key="2">
    <source>
        <dbReference type="ARBA" id="ARBA00022475"/>
    </source>
</evidence>
<keyword evidence="4 6" id="KW-1133">Transmembrane helix</keyword>
<gene>
    <name evidence="7" type="ORF">FB550_11015</name>
</gene>
<organism evidence="7 8">
    <name type="scientific">Neobacillus bataviensis</name>
    <dbReference type="NCBI Taxonomy" id="220685"/>
    <lineage>
        <taxon>Bacteria</taxon>
        <taxon>Bacillati</taxon>
        <taxon>Bacillota</taxon>
        <taxon>Bacilli</taxon>
        <taxon>Bacillales</taxon>
        <taxon>Bacillaceae</taxon>
        <taxon>Neobacillus</taxon>
    </lineage>
</organism>
<keyword evidence="3 6" id="KW-0812">Transmembrane</keyword>
<evidence type="ECO:0000256" key="5">
    <source>
        <dbReference type="ARBA" id="ARBA00023136"/>
    </source>
</evidence>
<evidence type="ECO:0000256" key="4">
    <source>
        <dbReference type="ARBA" id="ARBA00022989"/>
    </source>
</evidence>
<dbReference type="InterPro" id="IPR050833">
    <property type="entry name" value="Poly_Biosynth_Transport"/>
</dbReference>
<dbReference type="GO" id="GO:0005886">
    <property type="term" value="C:plasma membrane"/>
    <property type="evidence" value="ECO:0007669"/>
    <property type="project" value="UniProtKB-SubCell"/>
</dbReference>
<accession>A0A561D229</accession>
<feature type="transmembrane region" description="Helical" evidence="6">
    <location>
        <begin position="49"/>
        <end position="69"/>
    </location>
</feature>
<keyword evidence="2" id="KW-1003">Cell membrane</keyword>
<protein>
    <submittedName>
        <fullName evidence="7">O-antigen/teichoic acid export membrane protein</fullName>
    </submittedName>
</protein>
<sequence length="507" mass="57467">MKAKRSFLNLLVGLGSQIITIVLGIFIPRLILVHFGSEVNGLLTSITQIIVYFTLLEAGVGAASLQALYKPVANGEKNSINEILAATSSYYKKTGIFYFFAVIALAVIYPLVINSSINKVTIMVVILFTGLGGAVNYYYQGKYRILLTAEGKSYIVTSITTIITIVSNLAKIVLLYLGYDIIIVQASFFIITLVQVIVYHLYISRNYKWIDLSVNPNFGSISQKNSVLVHQFSSLIFNNTDVLILTIFTNLKVVSVYVMFNMLFSIIDNLVTTVSGSITFVLGQTFHDSKEKFLKLFDAYEVYFMALVFSLFTVTYILVLPFMRLYTAGIHDINYIDKWLPILFVSIKLLVYARSSCNNVINIAGHFKKTQYRSIFESAINLVGSLLFVNLFGIYGVLLGTLLAVLYRSTDIVIYANKTILGRSPWRTAKRWLFNAILFLIIIFITHSMKINPTSYLTVFVYAVVLTIILSFIYFFTNSLLERETYLYSKNFVSTFLHKRKYKLQNQ</sequence>
<evidence type="ECO:0000256" key="3">
    <source>
        <dbReference type="ARBA" id="ARBA00022692"/>
    </source>
</evidence>
<evidence type="ECO:0000256" key="1">
    <source>
        <dbReference type="ARBA" id="ARBA00004651"/>
    </source>
</evidence>